<dbReference type="Proteomes" id="UP000678499">
    <property type="component" value="Unassembled WGS sequence"/>
</dbReference>
<feature type="signal peptide" evidence="1">
    <location>
        <begin position="1"/>
        <end position="32"/>
    </location>
</feature>
<evidence type="ECO:0000313" key="4">
    <source>
        <dbReference type="Proteomes" id="UP000678499"/>
    </source>
</evidence>
<dbReference type="Pfam" id="PF12680">
    <property type="entry name" value="SnoaL_2"/>
    <property type="match status" value="1"/>
</dbReference>
<sequence>MHWEIERMIFVQMKLPIFLLFVVAQHFKSTEAQAPRGWFIATSTGPVCSLTYDAGTVDFTSVVQPPDSIISTWILGDERSATIVAQSKDIQARLVNSATNKKMDDLKNLFAPTFTQHSPQKLDGGDAMATYLTSFDWANGGRETVMELYEGPYTFTLSKMKMGADTFAVADLWIQGRSKFYEHWDAMRMSPGPNLSGRTLFDPVGPMKQVANDERSKNKELVVNSLNDYRNLKNPGSVKHFYAEDFIEHSMGGKDGLEPLTTAMATLKDMRNDIKAMVAEGDLVATLSSLTVTVENDFRSYVYVDVYRVKDCKLKEHWSFGERLPNADAFKNRNGPF</sequence>
<dbReference type="Gene3D" id="3.10.450.50">
    <property type="match status" value="2"/>
</dbReference>
<keyword evidence="4" id="KW-1185">Reference proteome</keyword>
<dbReference type="EMBL" id="CAJPEX010000598">
    <property type="protein sequence ID" value="CAG0916472.1"/>
    <property type="molecule type" value="Genomic_DNA"/>
</dbReference>
<protein>
    <recommendedName>
        <fullName evidence="2">SnoaL-like domain-containing protein</fullName>
    </recommendedName>
</protein>
<gene>
    <name evidence="3" type="ORF">NMOB1V02_LOCUS4089</name>
</gene>
<feature type="domain" description="SnoaL-like" evidence="2">
    <location>
        <begin position="234"/>
        <end position="317"/>
    </location>
</feature>
<proteinExistence type="predicted"/>
<evidence type="ECO:0000256" key="1">
    <source>
        <dbReference type="SAM" id="SignalP"/>
    </source>
</evidence>
<dbReference type="OrthoDB" id="197150at2759"/>
<accession>A0A7R9GBK4</accession>
<keyword evidence="1" id="KW-0732">Signal</keyword>
<evidence type="ECO:0000259" key="2">
    <source>
        <dbReference type="Pfam" id="PF12680"/>
    </source>
</evidence>
<dbReference type="SUPFAM" id="SSF54427">
    <property type="entry name" value="NTF2-like"/>
    <property type="match status" value="1"/>
</dbReference>
<dbReference type="InterPro" id="IPR032710">
    <property type="entry name" value="NTF2-like_dom_sf"/>
</dbReference>
<reference evidence="3" key="1">
    <citation type="submission" date="2020-11" db="EMBL/GenBank/DDBJ databases">
        <authorList>
            <person name="Tran Van P."/>
        </authorList>
    </citation>
    <scope>NUCLEOTIDE SEQUENCE</scope>
</reference>
<name>A0A7R9GBK4_9CRUS</name>
<feature type="chain" id="PRO_5036210671" description="SnoaL-like domain-containing protein" evidence="1">
    <location>
        <begin position="33"/>
        <end position="337"/>
    </location>
</feature>
<dbReference type="EMBL" id="OA882635">
    <property type="protein sequence ID" value="CAD7276320.1"/>
    <property type="molecule type" value="Genomic_DNA"/>
</dbReference>
<dbReference type="InterPro" id="IPR037401">
    <property type="entry name" value="SnoaL-like"/>
</dbReference>
<evidence type="ECO:0000313" key="3">
    <source>
        <dbReference type="EMBL" id="CAD7276320.1"/>
    </source>
</evidence>
<organism evidence="3">
    <name type="scientific">Notodromas monacha</name>
    <dbReference type="NCBI Taxonomy" id="399045"/>
    <lineage>
        <taxon>Eukaryota</taxon>
        <taxon>Metazoa</taxon>
        <taxon>Ecdysozoa</taxon>
        <taxon>Arthropoda</taxon>
        <taxon>Crustacea</taxon>
        <taxon>Oligostraca</taxon>
        <taxon>Ostracoda</taxon>
        <taxon>Podocopa</taxon>
        <taxon>Podocopida</taxon>
        <taxon>Cypridocopina</taxon>
        <taxon>Cypridoidea</taxon>
        <taxon>Cyprididae</taxon>
        <taxon>Notodromas</taxon>
    </lineage>
</organism>
<dbReference type="AlphaFoldDB" id="A0A7R9GBK4"/>